<dbReference type="Gene3D" id="2.60.40.1180">
    <property type="entry name" value="Golgi alpha-mannosidase II"/>
    <property type="match status" value="1"/>
</dbReference>
<dbReference type="PANTHER" id="PTHR11452">
    <property type="entry name" value="ALPHA-GALACTOSIDASE/ALPHA-N-ACETYLGALACTOSAMINIDASE"/>
    <property type="match status" value="1"/>
</dbReference>
<dbReference type="EC" id="3.2.1.22" evidence="3 7"/>
<sequence length="479" mass="51780">MMLSSALILGLSSTVALAAPKTVARHETRVANSLKVIKNGQTPNGFNAPARGWNSFGIQANSQTTPGWRFDQDHVIAQCDVLASKLSAGGYNYCSLDSGWSVGGNGDEYGRIIYDDSVFVIPTLADHLHSKNLKMGVYVVPGAFQADLGKTILGTNTTIGEVCHGDEGLARCIWDYTRPEVQLWHNSVADLFASWGVDFVKLDFITPGSPDNGQNLPPDASGTVIAWHKAIAQSGREMRLDISWKLDRSQEYFEIWNANADSMRSDQDINNSGSSVFLGWNVAQRAIDNYRQFIIAGMQFFDTLNVHVDLDNMYVGNAQSISGITDAQRQTIMTHWIGASSNLITGSDLTNLDDFGLGLMLNEQALAVADFTATYPMQPRNPGTGGQDAKQLQAWIAGPDDNGKAVVVLANYGPDLGNSGFSGGSSDTQTVSATWEDLGISGTYNVFNVWENKEQGQQYKGVSANLGPGESVMLVLTRA</sequence>
<evidence type="ECO:0000256" key="1">
    <source>
        <dbReference type="ARBA" id="ARBA00001255"/>
    </source>
</evidence>
<evidence type="ECO:0000256" key="8">
    <source>
        <dbReference type="SAM" id="SignalP"/>
    </source>
</evidence>
<dbReference type="InterPro" id="IPR013785">
    <property type="entry name" value="Aldolase_TIM"/>
</dbReference>
<dbReference type="InterPro" id="IPR013780">
    <property type="entry name" value="Glyco_hydro_b"/>
</dbReference>
<dbReference type="Pfam" id="PF16499">
    <property type="entry name" value="Melibiase_2"/>
    <property type="match status" value="1"/>
</dbReference>
<dbReference type="Pfam" id="PF17801">
    <property type="entry name" value="Melibiase_C"/>
    <property type="match status" value="1"/>
</dbReference>
<protein>
    <recommendedName>
        <fullName evidence="3 7">Alpha-galactosidase</fullName>
        <ecNumber evidence="3 7">3.2.1.22</ecNumber>
    </recommendedName>
    <alternativeName>
        <fullName evidence="7">Melibiase</fullName>
    </alternativeName>
</protein>
<proteinExistence type="inferred from homology"/>
<dbReference type="EMBL" id="LGSR01000006">
    <property type="protein sequence ID" value="KOS22133.1"/>
    <property type="molecule type" value="Genomic_DNA"/>
</dbReference>
<keyword evidence="4 8" id="KW-0732">Signal</keyword>
<dbReference type="Gene3D" id="3.20.20.70">
    <property type="entry name" value="Aldolase class I"/>
    <property type="match status" value="1"/>
</dbReference>
<evidence type="ECO:0000256" key="7">
    <source>
        <dbReference type="RuleBase" id="RU361168"/>
    </source>
</evidence>
<name>A0A0M9VWJ6_ESCWE</name>
<evidence type="ECO:0000313" key="10">
    <source>
        <dbReference type="EMBL" id="KOS22133.1"/>
    </source>
</evidence>
<evidence type="ECO:0000256" key="5">
    <source>
        <dbReference type="ARBA" id="ARBA00022801"/>
    </source>
</evidence>
<dbReference type="SUPFAM" id="SSF51445">
    <property type="entry name" value="(Trans)glycosidases"/>
    <property type="match status" value="1"/>
</dbReference>
<dbReference type="SUPFAM" id="SSF51011">
    <property type="entry name" value="Glycosyl hydrolase domain"/>
    <property type="match status" value="1"/>
</dbReference>
<keyword evidence="6 7" id="KW-0326">Glycosidase</keyword>
<feature type="chain" id="PRO_5005839603" description="Alpha-galactosidase" evidence="8">
    <location>
        <begin position="19"/>
        <end position="479"/>
    </location>
</feature>
<comment type="similarity">
    <text evidence="2 7">Belongs to the glycosyl hydrolase 27 family.</text>
</comment>
<gene>
    <name evidence="10" type="ORF">ESCO_001928</name>
</gene>
<keyword evidence="5 7" id="KW-0378">Hydrolase</keyword>
<evidence type="ECO:0000256" key="6">
    <source>
        <dbReference type="ARBA" id="ARBA00023295"/>
    </source>
</evidence>
<keyword evidence="11" id="KW-1185">Reference proteome</keyword>
<dbReference type="OrthoDB" id="5795902at2759"/>
<evidence type="ECO:0000313" key="11">
    <source>
        <dbReference type="Proteomes" id="UP000053831"/>
    </source>
</evidence>
<feature type="signal peptide" evidence="8">
    <location>
        <begin position="1"/>
        <end position="18"/>
    </location>
</feature>
<accession>A0A0M9VWJ6</accession>
<reference evidence="10 11" key="1">
    <citation type="submission" date="2015-07" db="EMBL/GenBank/DDBJ databases">
        <title>The genome of the fungus Escovopsis weberi, a specialized disease agent of ant agriculture.</title>
        <authorList>
            <person name="de Man T.J."/>
            <person name="Stajich J.E."/>
            <person name="Kubicek C.P."/>
            <person name="Chenthamara K."/>
            <person name="Atanasova L."/>
            <person name="Druzhinina I.S."/>
            <person name="Birnbaum S."/>
            <person name="Barribeau S.M."/>
            <person name="Teiling C."/>
            <person name="Suen G."/>
            <person name="Currie C."/>
            <person name="Gerardo N.M."/>
        </authorList>
    </citation>
    <scope>NUCLEOTIDE SEQUENCE [LARGE SCALE GENOMIC DNA]</scope>
</reference>
<dbReference type="STRING" id="150374.A0A0M9VWJ6"/>
<dbReference type="InterPro" id="IPR002241">
    <property type="entry name" value="Glyco_hydro_27"/>
</dbReference>
<evidence type="ECO:0000259" key="9">
    <source>
        <dbReference type="Pfam" id="PF17801"/>
    </source>
</evidence>
<dbReference type="PANTHER" id="PTHR11452:SF33">
    <property type="entry name" value="ALPHA-GALACTOSIDASE 2"/>
    <property type="match status" value="1"/>
</dbReference>
<evidence type="ECO:0000256" key="3">
    <source>
        <dbReference type="ARBA" id="ARBA00012755"/>
    </source>
</evidence>
<keyword evidence="7" id="KW-1015">Disulfide bond</keyword>
<dbReference type="GO" id="GO:0004557">
    <property type="term" value="F:alpha-galactosidase activity"/>
    <property type="evidence" value="ECO:0007669"/>
    <property type="project" value="UniProtKB-EC"/>
</dbReference>
<dbReference type="AlphaFoldDB" id="A0A0M9VWJ6"/>
<evidence type="ECO:0000256" key="4">
    <source>
        <dbReference type="ARBA" id="ARBA00022729"/>
    </source>
</evidence>
<dbReference type="CDD" id="cd14792">
    <property type="entry name" value="GH27"/>
    <property type="match status" value="1"/>
</dbReference>
<dbReference type="InterPro" id="IPR041233">
    <property type="entry name" value="Melibiase_C"/>
</dbReference>
<feature type="domain" description="Alpha galactosidase C-terminal" evidence="9">
    <location>
        <begin position="391"/>
        <end position="476"/>
    </location>
</feature>
<evidence type="ECO:0000256" key="2">
    <source>
        <dbReference type="ARBA" id="ARBA00009743"/>
    </source>
</evidence>
<organism evidence="10 11">
    <name type="scientific">Escovopsis weberi</name>
    <dbReference type="NCBI Taxonomy" id="150374"/>
    <lineage>
        <taxon>Eukaryota</taxon>
        <taxon>Fungi</taxon>
        <taxon>Dikarya</taxon>
        <taxon>Ascomycota</taxon>
        <taxon>Pezizomycotina</taxon>
        <taxon>Sordariomycetes</taxon>
        <taxon>Hypocreomycetidae</taxon>
        <taxon>Hypocreales</taxon>
        <taxon>Hypocreaceae</taxon>
        <taxon>Escovopsis</taxon>
    </lineage>
</organism>
<dbReference type="PRINTS" id="PR00740">
    <property type="entry name" value="GLHYDRLASE27"/>
</dbReference>
<dbReference type="GO" id="GO:0005975">
    <property type="term" value="P:carbohydrate metabolic process"/>
    <property type="evidence" value="ECO:0007669"/>
    <property type="project" value="InterPro"/>
</dbReference>
<comment type="catalytic activity">
    <reaction evidence="1 7">
        <text>Hydrolysis of terminal, non-reducing alpha-D-galactose residues in alpha-D-galactosides, including galactose oligosaccharides, galactomannans and galactolipids.</text>
        <dbReference type="EC" id="3.2.1.22"/>
    </reaction>
</comment>
<dbReference type="InterPro" id="IPR017853">
    <property type="entry name" value="GH"/>
</dbReference>
<dbReference type="Proteomes" id="UP000053831">
    <property type="component" value="Unassembled WGS sequence"/>
</dbReference>
<comment type="caution">
    <text evidence="10">The sequence shown here is derived from an EMBL/GenBank/DDBJ whole genome shotgun (WGS) entry which is preliminary data.</text>
</comment>